<dbReference type="EMBL" id="BMQB01000005">
    <property type="protein sequence ID" value="GGJ95802.1"/>
    <property type="molecule type" value="Genomic_DNA"/>
</dbReference>
<comment type="caution">
    <text evidence="3">The sequence shown here is derived from an EMBL/GenBank/DDBJ whole genome shotgun (WGS) entry which is preliminary data.</text>
</comment>
<accession>A0A8J3B9T5</accession>
<proteinExistence type="predicted"/>
<dbReference type="InterPro" id="IPR004942">
    <property type="entry name" value="Roadblock/LAMTOR2_dom"/>
</dbReference>
<dbReference type="RefSeq" id="WP_189170481.1">
    <property type="nucleotide sequence ID" value="NZ_BMQB01000005.1"/>
</dbReference>
<evidence type="ECO:0000259" key="2">
    <source>
        <dbReference type="SMART" id="SM00960"/>
    </source>
</evidence>
<dbReference type="Proteomes" id="UP000649739">
    <property type="component" value="Unassembled WGS sequence"/>
</dbReference>
<dbReference type="SUPFAM" id="SSF103196">
    <property type="entry name" value="Roadblock/LC7 domain"/>
    <property type="match status" value="1"/>
</dbReference>
<keyword evidence="4" id="KW-1185">Reference proteome</keyword>
<reference evidence="3" key="2">
    <citation type="submission" date="2020-09" db="EMBL/GenBank/DDBJ databases">
        <authorList>
            <person name="Sun Q."/>
            <person name="Ohkuma M."/>
        </authorList>
    </citation>
    <scope>NUCLEOTIDE SEQUENCE</scope>
    <source>
        <strain evidence="3">JCM 3090</strain>
    </source>
</reference>
<gene>
    <name evidence="3" type="ORF">GCM10010123_27110</name>
</gene>
<dbReference type="AlphaFoldDB" id="A0A8J3B9T5"/>
<sequence>MTVDPAVLTELSRLRSRLPELSGSVLATTDGMVVAHDAHDLEPETLAAMSAAHLGLARRFAVAVEHGDLRETVVTCAGGYITTYAAGVDALLTVVTTRQANLARVNLEARRSLERLAGKLPTAVTPSPPRQTRRSEKDGSGGLTRRKPMASLPRKARQQDAG</sequence>
<dbReference type="Gene3D" id="3.30.450.30">
    <property type="entry name" value="Dynein light chain 2a, cytoplasmic"/>
    <property type="match status" value="1"/>
</dbReference>
<organism evidence="3 4">
    <name type="scientific">Pilimelia anulata</name>
    <dbReference type="NCBI Taxonomy" id="53371"/>
    <lineage>
        <taxon>Bacteria</taxon>
        <taxon>Bacillati</taxon>
        <taxon>Actinomycetota</taxon>
        <taxon>Actinomycetes</taxon>
        <taxon>Micromonosporales</taxon>
        <taxon>Micromonosporaceae</taxon>
        <taxon>Pilimelia</taxon>
    </lineage>
</organism>
<evidence type="ECO:0000313" key="3">
    <source>
        <dbReference type="EMBL" id="GGJ95802.1"/>
    </source>
</evidence>
<name>A0A8J3B9T5_9ACTN</name>
<reference evidence="3" key="1">
    <citation type="journal article" date="2014" name="Int. J. Syst. Evol. Microbiol.">
        <title>Complete genome sequence of Corynebacterium casei LMG S-19264T (=DSM 44701T), isolated from a smear-ripened cheese.</title>
        <authorList>
            <consortium name="US DOE Joint Genome Institute (JGI-PGF)"/>
            <person name="Walter F."/>
            <person name="Albersmeier A."/>
            <person name="Kalinowski J."/>
            <person name="Ruckert C."/>
        </authorList>
    </citation>
    <scope>NUCLEOTIDE SEQUENCE</scope>
    <source>
        <strain evidence="3">JCM 3090</strain>
    </source>
</reference>
<dbReference type="Pfam" id="PF03259">
    <property type="entry name" value="Robl_LC7"/>
    <property type="match status" value="1"/>
</dbReference>
<protein>
    <recommendedName>
        <fullName evidence="2">Roadblock/LAMTOR2 domain-containing protein</fullName>
    </recommendedName>
</protein>
<evidence type="ECO:0000313" key="4">
    <source>
        <dbReference type="Proteomes" id="UP000649739"/>
    </source>
</evidence>
<evidence type="ECO:0000256" key="1">
    <source>
        <dbReference type="SAM" id="MobiDB-lite"/>
    </source>
</evidence>
<feature type="domain" description="Roadblock/LAMTOR2" evidence="2">
    <location>
        <begin position="8"/>
        <end position="96"/>
    </location>
</feature>
<dbReference type="SMART" id="SM00960">
    <property type="entry name" value="Robl_LC7"/>
    <property type="match status" value="1"/>
</dbReference>
<feature type="region of interest" description="Disordered" evidence="1">
    <location>
        <begin position="117"/>
        <end position="162"/>
    </location>
</feature>